<dbReference type="Proteomes" id="UP000035579">
    <property type="component" value="Chromosome"/>
</dbReference>
<feature type="coiled-coil region" evidence="1">
    <location>
        <begin position="240"/>
        <end position="281"/>
    </location>
</feature>
<dbReference type="Gene3D" id="3.90.1570.10">
    <property type="entry name" value="tt1808, chain A"/>
    <property type="match status" value="1"/>
</dbReference>
<dbReference type="CDD" id="cd06260">
    <property type="entry name" value="DUF820-like"/>
    <property type="match status" value="1"/>
</dbReference>
<dbReference type="InterPro" id="IPR012296">
    <property type="entry name" value="Nuclease_put_TT1808"/>
</dbReference>
<feature type="region of interest" description="Disordered" evidence="2">
    <location>
        <begin position="1"/>
        <end position="22"/>
    </location>
</feature>
<proteinExistence type="predicted"/>
<dbReference type="KEGG" id="age:AA314_08684"/>
<dbReference type="PANTHER" id="PTHR33352:SF3">
    <property type="entry name" value="SLR1612 PROTEIN"/>
    <property type="match status" value="1"/>
</dbReference>
<protein>
    <recommendedName>
        <fullName evidence="3">Putative restriction endonuclease domain-containing protein</fullName>
    </recommendedName>
</protein>
<sequence length="283" mass="32202">MNGERIMSIGPYRIDPDDPRAPPQEVWERLTPEERARIVAGLPSEFPVSEAAPPEGDPHFVAKVRTREVLGGFFTRTGRKVCLACELPVYYPGERMFAPDVIAVVGVEPHKRMSWVVSAEGKGLDFALEIHVAGDRRKDLERNVERFARLGIREYFLFDRGRLRLTGWRLAAGRRGYRAILPQQGLFASEVLGLDLRVEEERLRFLHGGTPLPEADEMIAMLERRAQESDVQRTRELQVRAELEQQVAEQSRLLAEETRRREESERQLAEALAELARLRGGPG</sequence>
<keyword evidence="1" id="KW-0175">Coiled coil</keyword>
<dbReference type="AlphaFoldDB" id="A0AAC8QGH1"/>
<dbReference type="SUPFAM" id="SSF52980">
    <property type="entry name" value="Restriction endonuclease-like"/>
    <property type="match status" value="1"/>
</dbReference>
<dbReference type="EMBL" id="CP011509">
    <property type="protein sequence ID" value="AKJ07058.1"/>
    <property type="molecule type" value="Genomic_DNA"/>
</dbReference>
<accession>A0AAC8QGH1</accession>
<feature type="domain" description="Putative restriction endonuclease" evidence="3">
    <location>
        <begin position="52"/>
        <end position="196"/>
    </location>
</feature>
<name>A0AAC8QGH1_9BACT</name>
<dbReference type="InterPro" id="IPR008538">
    <property type="entry name" value="Uma2"/>
</dbReference>
<evidence type="ECO:0000313" key="5">
    <source>
        <dbReference type="Proteomes" id="UP000035579"/>
    </source>
</evidence>
<dbReference type="PANTHER" id="PTHR33352">
    <property type="entry name" value="SLR1095 PROTEIN"/>
    <property type="match status" value="1"/>
</dbReference>
<dbReference type="Pfam" id="PF05685">
    <property type="entry name" value="Uma2"/>
    <property type="match status" value="1"/>
</dbReference>
<gene>
    <name evidence="4" type="ORF">AA314_08684</name>
</gene>
<evidence type="ECO:0000256" key="1">
    <source>
        <dbReference type="SAM" id="Coils"/>
    </source>
</evidence>
<evidence type="ECO:0000256" key="2">
    <source>
        <dbReference type="SAM" id="MobiDB-lite"/>
    </source>
</evidence>
<evidence type="ECO:0000313" key="4">
    <source>
        <dbReference type="EMBL" id="AKJ07058.1"/>
    </source>
</evidence>
<reference evidence="4 5" key="1">
    <citation type="submission" date="2015-05" db="EMBL/GenBank/DDBJ databases">
        <title>Genome assembly of Archangium gephyra DSM 2261.</title>
        <authorList>
            <person name="Sharma G."/>
            <person name="Subramanian S."/>
        </authorList>
    </citation>
    <scope>NUCLEOTIDE SEQUENCE [LARGE SCALE GENOMIC DNA]</scope>
    <source>
        <strain evidence="4 5">DSM 2261</strain>
    </source>
</reference>
<dbReference type="InterPro" id="IPR011335">
    <property type="entry name" value="Restrct_endonuc-II-like"/>
</dbReference>
<evidence type="ECO:0000259" key="3">
    <source>
        <dbReference type="Pfam" id="PF05685"/>
    </source>
</evidence>
<organism evidence="4 5">
    <name type="scientific">Archangium gephyra</name>
    <dbReference type="NCBI Taxonomy" id="48"/>
    <lineage>
        <taxon>Bacteria</taxon>
        <taxon>Pseudomonadati</taxon>
        <taxon>Myxococcota</taxon>
        <taxon>Myxococcia</taxon>
        <taxon>Myxococcales</taxon>
        <taxon>Cystobacterineae</taxon>
        <taxon>Archangiaceae</taxon>
        <taxon>Archangium</taxon>
    </lineage>
</organism>